<comment type="caution">
    <text evidence="1">The sequence shown here is derived from an EMBL/GenBank/DDBJ whole genome shotgun (WGS) entry which is preliminary data.</text>
</comment>
<name>A0AAV4ZIC4_9HYPH</name>
<dbReference type="AlphaFoldDB" id="A0AAV4ZIC4"/>
<accession>A0AAV4ZIC4</accession>
<keyword evidence="2" id="KW-1185">Reference proteome</keyword>
<gene>
    <name evidence="1" type="ORF">BHAOGJBA_1734</name>
</gene>
<organism evidence="1 2">
    <name type="scientific">Methylobacterium hispanicum</name>
    <dbReference type="NCBI Taxonomy" id="270350"/>
    <lineage>
        <taxon>Bacteria</taxon>
        <taxon>Pseudomonadati</taxon>
        <taxon>Pseudomonadota</taxon>
        <taxon>Alphaproteobacteria</taxon>
        <taxon>Hyphomicrobiales</taxon>
        <taxon>Methylobacteriaceae</taxon>
        <taxon>Methylobacterium</taxon>
    </lineage>
</organism>
<dbReference type="EMBL" id="BPQO01000006">
    <property type="protein sequence ID" value="GJD88221.1"/>
    <property type="molecule type" value="Genomic_DNA"/>
</dbReference>
<dbReference type="RefSeq" id="WP_066924399.1">
    <property type="nucleotide sequence ID" value="NZ_BPQO01000006.1"/>
</dbReference>
<dbReference type="Proteomes" id="UP001055247">
    <property type="component" value="Unassembled WGS sequence"/>
</dbReference>
<evidence type="ECO:0000313" key="2">
    <source>
        <dbReference type="Proteomes" id="UP001055247"/>
    </source>
</evidence>
<evidence type="ECO:0000313" key="1">
    <source>
        <dbReference type="EMBL" id="GJD88221.1"/>
    </source>
</evidence>
<reference evidence="1" key="2">
    <citation type="submission" date="2021-08" db="EMBL/GenBank/DDBJ databases">
        <authorList>
            <person name="Tani A."/>
            <person name="Ola A."/>
            <person name="Ogura Y."/>
            <person name="Katsura K."/>
            <person name="Hayashi T."/>
        </authorList>
    </citation>
    <scope>NUCLEOTIDE SEQUENCE</scope>
    <source>
        <strain evidence="1">DSM 16372</strain>
    </source>
</reference>
<reference evidence="1" key="1">
    <citation type="journal article" date="2016" name="Front. Microbiol.">
        <title>Genome Sequence of the Piezophilic, Mesophilic Sulfate-Reducing Bacterium Desulfovibrio indicus J2T.</title>
        <authorList>
            <person name="Cao J."/>
            <person name="Maignien L."/>
            <person name="Shao Z."/>
            <person name="Alain K."/>
            <person name="Jebbar M."/>
        </authorList>
    </citation>
    <scope>NUCLEOTIDE SEQUENCE</scope>
    <source>
        <strain evidence="1">DSM 16372</strain>
    </source>
</reference>
<protein>
    <submittedName>
        <fullName evidence="1">Uncharacterized protein</fullName>
    </submittedName>
</protein>
<proteinExistence type="predicted"/>
<sequence>MSDRATQLARCLMEEGIRFPVGQDGKIAPGSIRTFLADRFPGISQAEVTRGVLIAIELAKLDRGLR</sequence>